<evidence type="ECO:0000259" key="1">
    <source>
        <dbReference type="Pfam" id="PF14832"/>
    </source>
</evidence>
<dbReference type="InterPro" id="IPR028116">
    <property type="entry name" value="Cis-CaaD-like"/>
</dbReference>
<evidence type="ECO:0000313" key="2">
    <source>
        <dbReference type="EMBL" id="KJZ70931.1"/>
    </source>
</evidence>
<protein>
    <recommendedName>
        <fullName evidence="1">Tautomerase cis-CaaD-like domain-containing protein</fullName>
    </recommendedName>
</protein>
<accession>A0A0F7ZGI1</accession>
<sequence length="159" mass="18550">MPHWLVFHPVSTFETEESKAALAKDITSYYTDRGMPAFYVVMHFVKLGLADTFVGGEPKNKGPKPFIRLVAEHINVRLPDADEAYARTIARLEARMKPHIADKGYDWEIHIDETERRLWRINGIYPPPFQSADERVWALENRPVPEHEMEEARKRITQH</sequence>
<dbReference type="Proteomes" id="UP000054481">
    <property type="component" value="Unassembled WGS sequence"/>
</dbReference>
<feature type="domain" description="Tautomerase cis-CaaD-like" evidence="1">
    <location>
        <begin position="1"/>
        <end position="142"/>
    </location>
</feature>
<dbReference type="Gene3D" id="3.30.429.10">
    <property type="entry name" value="Macrophage Migration Inhibitory Factor"/>
    <property type="match status" value="1"/>
</dbReference>
<dbReference type="InterPro" id="IPR014347">
    <property type="entry name" value="Tautomerase/MIF_sf"/>
</dbReference>
<keyword evidence="3" id="KW-1185">Reference proteome</keyword>
<evidence type="ECO:0000313" key="3">
    <source>
        <dbReference type="Proteomes" id="UP000054481"/>
    </source>
</evidence>
<name>A0A0F7ZGI1_9HYPO</name>
<dbReference type="EMBL" id="KQ030599">
    <property type="protein sequence ID" value="KJZ70931.1"/>
    <property type="molecule type" value="Genomic_DNA"/>
</dbReference>
<dbReference type="OrthoDB" id="2129288at2759"/>
<reference evidence="2 3" key="1">
    <citation type="journal article" date="2014" name="Genome Biol. Evol.">
        <title>Comparative genomics and transcriptomics analyses reveal divergent lifestyle features of nematode endoparasitic fungus Hirsutella minnesotensis.</title>
        <authorList>
            <person name="Lai Y."/>
            <person name="Liu K."/>
            <person name="Zhang X."/>
            <person name="Zhang X."/>
            <person name="Li K."/>
            <person name="Wang N."/>
            <person name="Shu C."/>
            <person name="Wu Y."/>
            <person name="Wang C."/>
            <person name="Bushley K.E."/>
            <person name="Xiang M."/>
            <person name="Liu X."/>
        </authorList>
    </citation>
    <scope>NUCLEOTIDE SEQUENCE [LARGE SCALE GENOMIC DNA]</scope>
    <source>
        <strain evidence="2 3">3608</strain>
    </source>
</reference>
<dbReference type="Pfam" id="PF14832">
    <property type="entry name" value="Tautomerase_3"/>
    <property type="match status" value="1"/>
</dbReference>
<gene>
    <name evidence="2" type="ORF">HIM_09682</name>
</gene>
<dbReference type="AlphaFoldDB" id="A0A0F7ZGI1"/>
<proteinExistence type="predicted"/>
<organism evidence="2 3">
    <name type="scientific">Hirsutella minnesotensis 3608</name>
    <dbReference type="NCBI Taxonomy" id="1043627"/>
    <lineage>
        <taxon>Eukaryota</taxon>
        <taxon>Fungi</taxon>
        <taxon>Dikarya</taxon>
        <taxon>Ascomycota</taxon>
        <taxon>Pezizomycotina</taxon>
        <taxon>Sordariomycetes</taxon>
        <taxon>Hypocreomycetidae</taxon>
        <taxon>Hypocreales</taxon>
        <taxon>Ophiocordycipitaceae</taxon>
        <taxon>Hirsutella</taxon>
    </lineage>
</organism>